<dbReference type="Proteomes" id="UP000192478">
    <property type="component" value="Chromosome"/>
</dbReference>
<sequence length="39" mass="4796">MENITETTIHLFSIHDFHGIIESIRWTEFHNYFLHPKIK</sequence>
<organism evidence="1 2">
    <name type="scientific">Clostridium formicaceticum</name>
    <dbReference type="NCBI Taxonomy" id="1497"/>
    <lineage>
        <taxon>Bacteria</taxon>
        <taxon>Bacillati</taxon>
        <taxon>Bacillota</taxon>
        <taxon>Clostridia</taxon>
        <taxon>Eubacteriales</taxon>
        <taxon>Clostridiaceae</taxon>
        <taxon>Clostridium</taxon>
    </lineage>
</organism>
<evidence type="ECO:0000313" key="1">
    <source>
        <dbReference type="EMBL" id="ARE88089.1"/>
    </source>
</evidence>
<dbReference type="AlphaFoldDB" id="A0AAC9RLW7"/>
<accession>A0AAC9RLW7</accession>
<dbReference type="EMBL" id="CP020559">
    <property type="protein sequence ID" value="ARE88089.1"/>
    <property type="molecule type" value="Genomic_DNA"/>
</dbReference>
<reference evidence="1 2" key="1">
    <citation type="submission" date="2017-03" db="EMBL/GenBank/DDBJ databases">
        <title>Complete sequence of Clostridium formicaceticum DSM 92.</title>
        <authorList>
            <person name="Poehlein A."/>
            <person name="Karl M."/>
            <person name="Bengelsdorf F.R."/>
            <person name="Duerre P."/>
            <person name="Daniel R."/>
        </authorList>
    </citation>
    <scope>NUCLEOTIDE SEQUENCE [LARGE SCALE GENOMIC DNA]</scope>
    <source>
        <strain evidence="1 2">DSM 92</strain>
    </source>
</reference>
<protein>
    <submittedName>
        <fullName evidence="1">Uncharacterized protein</fullName>
    </submittedName>
</protein>
<evidence type="ECO:0000313" key="2">
    <source>
        <dbReference type="Proteomes" id="UP000192478"/>
    </source>
</evidence>
<proteinExistence type="predicted"/>
<gene>
    <name evidence="1" type="ORF">CLFO_24900</name>
</gene>
<name>A0AAC9RLW7_9CLOT</name>